<evidence type="ECO:0000256" key="4">
    <source>
        <dbReference type="HAMAP-Rule" id="MF_00930"/>
    </source>
</evidence>
<dbReference type="PANTHER" id="PTHR30437">
    <property type="entry name" value="TRANSCRIPTION ELONGATION FACTOR GREA"/>
    <property type="match status" value="1"/>
</dbReference>
<feature type="domain" description="Transcription elongation factor GreA/GreB C-terminal" evidence="5">
    <location>
        <begin position="84"/>
        <end position="156"/>
    </location>
</feature>
<evidence type="ECO:0000313" key="8">
    <source>
        <dbReference type="Proteomes" id="UP000192132"/>
    </source>
</evidence>
<keyword evidence="7" id="KW-0648">Protein biosynthesis</keyword>
<dbReference type="FunFam" id="3.10.50.30:FF:000001">
    <property type="entry name" value="Transcription elongation factor GreA"/>
    <property type="match status" value="1"/>
</dbReference>
<dbReference type="HAMAP" id="MF_00105">
    <property type="entry name" value="GreA_GreB"/>
    <property type="match status" value="1"/>
</dbReference>
<name>A0A1S8CTV5_9GAMM</name>
<dbReference type="InterPro" id="IPR036953">
    <property type="entry name" value="GreA/GreB_C_sf"/>
</dbReference>
<dbReference type="RefSeq" id="WP_076878224.1">
    <property type="nucleotide sequence ID" value="NZ_MLCN01000022.1"/>
</dbReference>
<comment type="caution">
    <text evidence="7">The sequence shown here is derived from an EMBL/GenBank/DDBJ whole genome shotgun (WGS) entry which is preliminary data.</text>
</comment>
<dbReference type="InterPro" id="IPR006358">
    <property type="entry name" value="Tscrpt_elong_fac_GreB"/>
</dbReference>
<dbReference type="GO" id="GO:0003677">
    <property type="term" value="F:DNA binding"/>
    <property type="evidence" value="ECO:0007669"/>
    <property type="project" value="UniProtKB-UniRule"/>
</dbReference>
<dbReference type="OrthoDB" id="5511940at2"/>
<dbReference type="SUPFAM" id="SSF54534">
    <property type="entry name" value="FKBP-like"/>
    <property type="match status" value="1"/>
</dbReference>
<dbReference type="InterPro" id="IPR028624">
    <property type="entry name" value="Tscrpt_elong_fac_GreA/B"/>
</dbReference>
<keyword evidence="8" id="KW-1185">Reference proteome</keyword>
<dbReference type="EMBL" id="MLCN01000022">
    <property type="protein sequence ID" value="ONG39859.1"/>
    <property type="molecule type" value="Genomic_DNA"/>
</dbReference>
<evidence type="ECO:0000256" key="3">
    <source>
        <dbReference type="ARBA" id="ARBA00023163"/>
    </source>
</evidence>
<reference evidence="7 8" key="1">
    <citation type="submission" date="2016-10" db="EMBL/GenBank/DDBJ databases">
        <title>Draft Genome sequence of Alkanindiges sp. strain H1.</title>
        <authorList>
            <person name="Subhash Y."/>
            <person name="Lee S."/>
        </authorList>
    </citation>
    <scope>NUCLEOTIDE SEQUENCE [LARGE SCALE GENOMIC DNA]</scope>
    <source>
        <strain evidence="7 8">H1</strain>
    </source>
</reference>
<dbReference type="Proteomes" id="UP000192132">
    <property type="component" value="Unassembled WGS sequence"/>
</dbReference>
<dbReference type="Pfam" id="PF01272">
    <property type="entry name" value="GreA_GreB"/>
    <property type="match status" value="1"/>
</dbReference>
<dbReference type="GO" id="GO:0006354">
    <property type="term" value="P:DNA-templated transcription elongation"/>
    <property type="evidence" value="ECO:0007669"/>
    <property type="project" value="TreeGrafter"/>
</dbReference>
<keyword evidence="1 4" id="KW-0805">Transcription regulation</keyword>
<dbReference type="GO" id="GO:0032784">
    <property type="term" value="P:regulation of DNA-templated transcription elongation"/>
    <property type="evidence" value="ECO:0007669"/>
    <property type="project" value="UniProtKB-UniRule"/>
</dbReference>
<evidence type="ECO:0000259" key="6">
    <source>
        <dbReference type="Pfam" id="PF03449"/>
    </source>
</evidence>
<keyword evidence="2 4" id="KW-0238">DNA-binding</keyword>
<organism evidence="7 8">
    <name type="scientific">Alkanindiges hydrocarboniclasticus</name>
    <dbReference type="NCBI Taxonomy" id="1907941"/>
    <lineage>
        <taxon>Bacteria</taxon>
        <taxon>Pseudomonadati</taxon>
        <taxon>Pseudomonadota</taxon>
        <taxon>Gammaproteobacteria</taxon>
        <taxon>Moraxellales</taxon>
        <taxon>Moraxellaceae</taxon>
        <taxon>Alkanindiges</taxon>
    </lineage>
</organism>
<sequence>MSRAPYITAEGYKVLSDELSYLLRVRRPELTRAVSEAAALGDRSENAEYIYGKKLLRETDRRIRFLQKRLPDLKVIDRLPDQPERIFFGAFVELENDQGEILKIRIVGSDEFVPEKHWISIESPLARALLGKQVDDEVFVNLPNNQHANYIVAHISYKI</sequence>
<dbReference type="InterPro" id="IPR001437">
    <property type="entry name" value="Tscrpt_elong_fac_GreA/B_C"/>
</dbReference>
<dbReference type="AlphaFoldDB" id="A0A1S8CTV5"/>
<dbReference type="InterPro" id="IPR036805">
    <property type="entry name" value="Tscrpt_elong_fac_GreA/B_N_sf"/>
</dbReference>
<evidence type="ECO:0000313" key="7">
    <source>
        <dbReference type="EMBL" id="ONG39859.1"/>
    </source>
</evidence>
<dbReference type="NCBIfam" id="NF002506">
    <property type="entry name" value="PRK01885.1"/>
    <property type="match status" value="1"/>
</dbReference>
<dbReference type="SUPFAM" id="SSF46557">
    <property type="entry name" value="GreA transcript cleavage protein, N-terminal domain"/>
    <property type="match status" value="1"/>
</dbReference>
<evidence type="ECO:0000259" key="5">
    <source>
        <dbReference type="Pfam" id="PF01272"/>
    </source>
</evidence>
<dbReference type="PROSITE" id="PS00829">
    <property type="entry name" value="GREAB_1"/>
    <property type="match status" value="1"/>
</dbReference>
<accession>A0A1S8CTV5</accession>
<dbReference type="FunFam" id="1.10.287.180:FF:000001">
    <property type="entry name" value="Transcription elongation factor GreA"/>
    <property type="match status" value="1"/>
</dbReference>
<dbReference type="InterPro" id="IPR018151">
    <property type="entry name" value="TF_GreA/GreB_CS"/>
</dbReference>
<dbReference type="InterPro" id="IPR023459">
    <property type="entry name" value="Tscrpt_elong_fac_GreA/B_fam"/>
</dbReference>
<dbReference type="NCBIfam" id="TIGR01461">
    <property type="entry name" value="greB"/>
    <property type="match status" value="1"/>
</dbReference>
<comment type="function">
    <text evidence="4">Necessary for efficient RNA polymerase transcription elongation past template-encoded arresting sites. The arresting sites in DNA have the property of trapping a certain fraction of elongating RNA polymerases that pass through, resulting in locked ternary complexes. Cleavage of the nascent transcript by cleavage factors such as GreA or GreB allows the resumption of elongation from the new 3'terminus. GreB releases sequences of up to 9 nucleotides in length.</text>
</comment>
<evidence type="ECO:0000256" key="2">
    <source>
        <dbReference type="ARBA" id="ARBA00023125"/>
    </source>
</evidence>
<gene>
    <name evidence="4" type="primary">greB</name>
    <name evidence="7" type="ORF">BKE30_08820</name>
</gene>
<dbReference type="GO" id="GO:0070063">
    <property type="term" value="F:RNA polymerase binding"/>
    <property type="evidence" value="ECO:0007669"/>
    <property type="project" value="InterPro"/>
</dbReference>
<dbReference type="HAMAP" id="MF_00930">
    <property type="entry name" value="GreB"/>
    <property type="match status" value="1"/>
</dbReference>
<dbReference type="STRING" id="1907941.BKE30_08820"/>
<dbReference type="GO" id="GO:0003746">
    <property type="term" value="F:translation elongation factor activity"/>
    <property type="evidence" value="ECO:0007669"/>
    <property type="project" value="UniProtKB-KW"/>
</dbReference>
<keyword evidence="3 4" id="KW-0804">Transcription</keyword>
<proteinExistence type="inferred from homology"/>
<dbReference type="Gene3D" id="1.10.287.180">
    <property type="entry name" value="Transcription elongation factor, GreA/GreB, N-terminal domain"/>
    <property type="match status" value="1"/>
</dbReference>
<dbReference type="Gene3D" id="3.10.50.30">
    <property type="entry name" value="Transcription elongation factor, GreA/GreB, C-terminal domain"/>
    <property type="match status" value="1"/>
</dbReference>
<comment type="similarity">
    <text evidence="4">Belongs to the GreA/GreB family. GreB subfamily.</text>
</comment>
<evidence type="ECO:0000256" key="1">
    <source>
        <dbReference type="ARBA" id="ARBA00023015"/>
    </source>
</evidence>
<feature type="domain" description="Transcription elongation factor GreA/GreB N-terminal" evidence="6">
    <location>
        <begin position="6"/>
        <end position="75"/>
    </location>
</feature>
<protein>
    <recommendedName>
        <fullName evidence="4">Transcription elongation factor GreB</fullName>
    </recommendedName>
    <alternativeName>
        <fullName evidence="4">Transcript cleavage factor GreB</fullName>
    </alternativeName>
</protein>
<dbReference type="PROSITE" id="PS00830">
    <property type="entry name" value="GREAB_2"/>
    <property type="match status" value="1"/>
</dbReference>
<dbReference type="Pfam" id="PF03449">
    <property type="entry name" value="GreA_GreB_N"/>
    <property type="match status" value="1"/>
</dbReference>
<dbReference type="PANTHER" id="PTHR30437:SF6">
    <property type="entry name" value="TRANSCRIPTION ELONGATION FACTOR GREB"/>
    <property type="match status" value="1"/>
</dbReference>
<dbReference type="InterPro" id="IPR022691">
    <property type="entry name" value="Tscrpt_elong_fac_GreA/B_N"/>
</dbReference>
<dbReference type="PIRSF" id="PIRSF006092">
    <property type="entry name" value="GreA_GreB"/>
    <property type="match status" value="1"/>
</dbReference>
<keyword evidence="7" id="KW-0251">Elongation factor</keyword>